<name>A0A6I6FRD7_9ACTN</name>
<protein>
    <submittedName>
        <fullName evidence="2">Uncharacterized protein</fullName>
    </submittedName>
</protein>
<dbReference type="AlphaFoldDB" id="A0A6I6FRD7"/>
<dbReference type="OrthoDB" id="4306465at2"/>
<evidence type="ECO:0000313" key="2">
    <source>
        <dbReference type="EMBL" id="QGV82305.1"/>
    </source>
</evidence>
<sequence>MARTRGTWNTPTMWLAGSSLVSVLALTGYVIFGGDESGPGAPAKGGQVVSAAPFGGTSPVPTYAAPEEWTEPERWVALPRGQRTDQYGSEVGFPHSTEGAAAMMKAASTTTIEADRSTVDEQLRIYRSFIGKTDHSAQNAQRIEANAASADETLAREMKVSPGQPLPPGAYVRSHVVGYQVVQRSGDEVSAYVLARVTQKTGETAKESATYTRSLLGVQWQDGDWKLTSAASMRAKQMSQGKPKPKMGAPGDIAFNEAGWTAIREAS</sequence>
<dbReference type="EMBL" id="CP034279">
    <property type="protein sequence ID" value="QGV82305.1"/>
    <property type="molecule type" value="Genomic_DNA"/>
</dbReference>
<reference evidence="2 3" key="1">
    <citation type="submission" date="2018-12" db="EMBL/GenBank/DDBJ databases">
        <title>Complete genome sequence of Streptomyces ficellus NRRL8067, the producer of ficellomycin, feldamycin and nojirimycin.</title>
        <authorList>
            <person name="Zhang H."/>
            <person name="Yue R."/>
            <person name="Liu Y."/>
            <person name="Li M."/>
            <person name="Mu H."/>
            <person name="Zhang J."/>
        </authorList>
    </citation>
    <scope>NUCLEOTIDE SEQUENCE [LARGE SCALE GENOMIC DNA]</scope>
    <source>
        <strain evidence="2 3">NRRL 8067</strain>
    </source>
</reference>
<keyword evidence="1" id="KW-0472">Membrane</keyword>
<accession>A0A6I6FRD7</accession>
<dbReference type="Proteomes" id="UP000422572">
    <property type="component" value="Chromosome"/>
</dbReference>
<organism evidence="2 3">
    <name type="scientific">Streptomyces ficellus</name>
    <dbReference type="NCBI Taxonomy" id="1977088"/>
    <lineage>
        <taxon>Bacteria</taxon>
        <taxon>Bacillati</taxon>
        <taxon>Actinomycetota</taxon>
        <taxon>Actinomycetes</taxon>
        <taxon>Kitasatosporales</taxon>
        <taxon>Streptomycetaceae</taxon>
        <taxon>Streptomyces</taxon>
    </lineage>
</organism>
<keyword evidence="1" id="KW-0812">Transmembrane</keyword>
<proteinExistence type="predicted"/>
<gene>
    <name evidence="2" type="ORF">EIZ62_31645</name>
</gene>
<dbReference type="KEGG" id="sfic:EIZ62_31645"/>
<evidence type="ECO:0000313" key="3">
    <source>
        <dbReference type="Proteomes" id="UP000422572"/>
    </source>
</evidence>
<keyword evidence="1" id="KW-1133">Transmembrane helix</keyword>
<evidence type="ECO:0000256" key="1">
    <source>
        <dbReference type="SAM" id="Phobius"/>
    </source>
</evidence>
<feature type="transmembrane region" description="Helical" evidence="1">
    <location>
        <begin position="12"/>
        <end position="32"/>
    </location>
</feature>
<keyword evidence="3" id="KW-1185">Reference proteome</keyword>